<dbReference type="EMBL" id="ACUZ02000058">
    <property type="protein sequence ID" value="EFB30576.1"/>
    <property type="molecule type" value="Genomic_DNA"/>
</dbReference>
<feature type="signal peptide" evidence="1">
    <location>
        <begin position="1"/>
        <end position="26"/>
    </location>
</feature>
<dbReference type="RefSeq" id="WP_004375640.1">
    <property type="nucleotide sequence ID" value="NZ_GG703890.1"/>
</dbReference>
<keyword evidence="1" id="KW-0732">Signal</keyword>
<dbReference type="Gene3D" id="3.20.20.80">
    <property type="entry name" value="Glycosidases"/>
    <property type="match status" value="1"/>
</dbReference>
<comment type="caution">
    <text evidence="2">The sequence shown here is derived from an EMBL/GenBank/DDBJ whole genome shotgun (WGS) entry which is preliminary data.</text>
</comment>
<accession>D1QVW3</accession>
<evidence type="ECO:0000313" key="3">
    <source>
        <dbReference type="Proteomes" id="UP000004079"/>
    </source>
</evidence>
<evidence type="ECO:0008006" key="4">
    <source>
        <dbReference type="Google" id="ProtNLM"/>
    </source>
</evidence>
<proteinExistence type="predicted"/>
<dbReference type="STRING" id="649760.HMPREF0971_03154"/>
<evidence type="ECO:0000256" key="1">
    <source>
        <dbReference type="SAM" id="SignalP"/>
    </source>
</evidence>
<dbReference type="AlphaFoldDB" id="D1QVW3"/>
<dbReference type="HOGENOM" id="CLU_296108_0_0_10"/>
<feature type="chain" id="PRO_5003025196" description="Asl1-like glycosyl hydrolase catalytic domain-containing protein" evidence="1">
    <location>
        <begin position="27"/>
        <end position="1020"/>
    </location>
</feature>
<reference evidence="2 3" key="1">
    <citation type="submission" date="2009-11" db="EMBL/GenBank/DDBJ databases">
        <authorList>
            <person name="Weinstock G."/>
            <person name="Sodergren E."/>
            <person name="Clifton S."/>
            <person name="Fulton L."/>
            <person name="Fulton B."/>
            <person name="Courtney L."/>
            <person name="Fronick C."/>
            <person name="Harrison M."/>
            <person name="Strong C."/>
            <person name="Farmer C."/>
            <person name="Delahaunty K."/>
            <person name="Markovic C."/>
            <person name="Hall O."/>
            <person name="Minx P."/>
            <person name="Tomlinson C."/>
            <person name="Mitreva M."/>
            <person name="Nelson J."/>
            <person name="Hou S."/>
            <person name="Wollam A."/>
            <person name="Pepin K.H."/>
            <person name="Johnson M."/>
            <person name="Bhonagiri V."/>
            <person name="Nash W.E."/>
            <person name="Warren W."/>
            <person name="Chinwalla A."/>
            <person name="Mardis E.R."/>
            <person name="Wilson R.K."/>
        </authorList>
    </citation>
    <scope>NUCLEOTIDE SEQUENCE [LARGE SCALE GENOMIC DNA]</scope>
    <source>
        <strain evidence="2 3">F0302</strain>
    </source>
</reference>
<evidence type="ECO:0000313" key="2">
    <source>
        <dbReference type="EMBL" id="EFB30576.1"/>
    </source>
</evidence>
<dbReference type="Proteomes" id="UP000004079">
    <property type="component" value="Unassembled WGS sequence"/>
</dbReference>
<organism evidence="2 3">
    <name type="scientific">Segatella oris F0302</name>
    <dbReference type="NCBI Taxonomy" id="649760"/>
    <lineage>
        <taxon>Bacteria</taxon>
        <taxon>Pseudomonadati</taxon>
        <taxon>Bacteroidota</taxon>
        <taxon>Bacteroidia</taxon>
        <taxon>Bacteroidales</taxon>
        <taxon>Prevotellaceae</taxon>
        <taxon>Segatella</taxon>
    </lineage>
</organism>
<sequence length="1020" mass="114132">MKSNLNKNRKWMVAVAFAMLSTNSFAANEIVKTTQVKGNVSITQNQDYVITDQTPFSSVGCINIENTEHAVVIIQEIKPSKVIKGWLDHVNIKGVKAQDGQNCQVKMYGRGTIILPYDKDIHPLTCFTGKDFSGKSCNNYTEGHNGNGYMKALNASTLDNKIKSFKLKRGYMVTFALGLEGWGYSRCFIADNEDLEINLPENMASRVSSYRLFKWQNAKKGNLASADYKYLNLVNATSGFGWDQGHNLLPDMECVPNHIYEGYPSVSDIGKATWACHSKNNNEPGNSADDHPQDVATVLGNWQNVMRTGLRLCSESSHDGSMNHLQAFLDSIDARGWRCDIIDMHCYWNQGQFNNLINISNRYGKRPIWISEWLWGAWWSGQGIFSLVKDAKDFSEAAQKKLYEGTRPILEKLNANPRVERYYYWNAEERTSLWSKDGADTLSMLGKYYANMQEPLAFNRQYEYVPKVVYASVTDLKASLQPETNEVKLNWNDPNGDMLDSVVVMCQRPGKTLYEHIANIPLRDANSINGTSYTFTDKAPNGTNKYCIAIYPIGSIQPRRSATTTVLVISRKAVWNDVTSNYVVNANFDDEREFSSNLATGKDNHKAVNGWTTDNNSDLGCSGVFGVASGNTLNKQTVPQTNANSMTAGGVLGINQGWGTPICYTQKIKLPAGTYRFSYAAYNAANTIQTGNLCGYKIGLQGFVYDDYTTLEPGSWNLFHFSPLTLMKETEVELSLGYVAANTTSTNNPFLFYDYIKVEKADLSKVDDAGYEAVYVDVTDKYLKNSGFDFAQDFQKNDVKNGKTNHLKATNWTTANNGDFGASAVFGIGSHRKLNGQEVPDNNTNGKAEGGCLGVNQGWEIDATYKQQTLLPAGTYRMSYSVFNVANDETEVNNHCGYQLGNKANIYDNLNKFNVGTWTIRMLDDFTINEPTNATFSLGYKATKATSSKNPFLFFDYIKLEQCVDKREYEKTTNIKLSPGKTDHKSIEIYNQEGIRLPALKRGVNIIRYADGSSTKVFRK</sequence>
<dbReference type="InterPro" id="IPR017853">
    <property type="entry name" value="GH"/>
</dbReference>
<name>D1QVW3_9BACT</name>
<gene>
    <name evidence="2" type="ORF">HMPREF0971_03154</name>
</gene>
<protein>
    <recommendedName>
        <fullName evidence="4">Asl1-like glycosyl hydrolase catalytic domain-containing protein</fullName>
    </recommendedName>
</protein>
<dbReference type="SUPFAM" id="SSF51445">
    <property type="entry name" value="(Trans)glycosidases"/>
    <property type="match status" value="1"/>
</dbReference>